<dbReference type="AlphaFoldDB" id="A0A8C4R9F9"/>
<evidence type="ECO:0008006" key="3">
    <source>
        <dbReference type="Google" id="ProtNLM"/>
    </source>
</evidence>
<dbReference type="InterPro" id="IPR011009">
    <property type="entry name" value="Kinase-like_dom_sf"/>
</dbReference>
<dbReference type="Ensembl" id="ENSEBUT00000027926.1">
    <property type="protein sequence ID" value="ENSEBUP00000027350.1"/>
    <property type="gene ID" value="ENSEBUG00000016763.1"/>
</dbReference>
<dbReference type="Proteomes" id="UP000694388">
    <property type="component" value="Unplaced"/>
</dbReference>
<evidence type="ECO:0000313" key="2">
    <source>
        <dbReference type="Proteomes" id="UP000694388"/>
    </source>
</evidence>
<reference evidence="1" key="1">
    <citation type="submission" date="2025-08" db="UniProtKB">
        <authorList>
            <consortium name="Ensembl"/>
        </authorList>
    </citation>
    <scope>IDENTIFICATION</scope>
</reference>
<proteinExistence type="predicted"/>
<keyword evidence="2" id="KW-1185">Reference proteome</keyword>
<dbReference type="SUPFAM" id="SSF56112">
    <property type="entry name" value="Protein kinase-like (PK-like)"/>
    <property type="match status" value="1"/>
</dbReference>
<organism evidence="1 2">
    <name type="scientific">Eptatretus burgeri</name>
    <name type="common">Inshore hagfish</name>
    <dbReference type="NCBI Taxonomy" id="7764"/>
    <lineage>
        <taxon>Eukaryota</taxon>
        <taxon>Metazoa</taxon>
        <taxon>Chordata</taxon>
        <taxon>Craniata</taxon>
        <taxon>Vertebrata</taxon>
        <taxon>Cyclostomata</taxon>
        <taxon>Myxini</taxon>
        <taxon>Myxiniformes</taxon>
        <taxon>Myxinidae</taxon>
        <taxon>Eptatretinae</taxon>
        <taxon>Eptatretus</taxon>
    </lineage>
</organism>
<dbReference type="Gene3D" id="1.10.510.10">
    <property type="entry name" value="Transferase(Phosphotransferase) domain 1"/>
    <property type="match status" value="1"/>
</dbReference>
<sequence>MFQIVFFPSHPCLCPPQKMKDCEHLDYNPPEQIEESCTSLLKAMLSVDPDIRLSMEDIIYHPWVIGNCETVQDLTEEDGEIQDVASSSFLEDQESEIMKRNGEEKVEKQEERRNTNFFKRIRHFLQRCFPCCLKHQVRVVAWDPRVLSSSPIGHRNNTRGLTQPVTPPR</sequence>
<protein>
    <recommendedName>
        <fullName evidence="3">Protein kinase domain-containing protein</fullName>
    </recommendedName>
</protein>
<name>A0A8C4R9F9_EPTBU</name>
<accession>A0A8C4R9F9</accession>
<reference evidence="1" key="2">
    <citation type="submission" date="2025-09" db="UniProtKB">
        <authorList>
            <consortium name="Ensembl"/>
        </authorList>
    </citation>
    <scope>IDENTIFICATION</scope>
</reference>
<evidence type="ECO:0000313" key="1">
    <source>
        <dbReference type="Ensembl" id="ENSEBUP00000027350.1"/>
    </source>
</evidence>